<evidence type="ECO:0000256" key="1">
    <source>
        <dbReference type="ARBA" id="ARBA00022737"/>
    </source>
</evidence>
<sequence length="310" mass="36360">MKIKVYEVISKILRIFKKKSEDKTVEKWLSEGDILYEQGRYEEALECFNKVLEINPNCADAWSRKGLTLARLGRYEEAIRCFDRSLSIRNDFEIIWAKKKVEWKVEKKNIEKIIEDTRKEIAAVKSRYNIEEAEDIISMAEEAFKRGYYYKAKTLALEAKERVKKISKLAKEVEEKMKDVRDIIFHYNIKEAEDILNQAEEAFKDGGYSKAGELALKAMEKAVELRKQAEKVEKLINEIKETISQIKSQYDVKEMEDILNQAEEAFKRGEYYRAEKLALKVKKNITEIGRQAENVEGIIERSEKQSQCKI</sequence>
<dbReference type="Gene3D" id="1.20.1270.390">
    <property type="match status" value="1"/>
</dbReference>
<organism evidence="5 6">
    <name type="scientific">Methanothermococcus okinawensis</name>
    <dbReference type="NCBI Taxonomy" id="155863"/>
    <lineage>
        <taxon>Archaea</taxon>
        <taxon>Methanobacteriati</taxon>
        <taxon>Methanobacteriota</taxon>
        <taxon>Methanomada group</taxon>
        <taxon>Methanococci</taxon>
        <taxon>Methanococcales</taxon>
        <taxon>Methanococcaceae</taxon>
        <taxon>Methanothermococcus</taxon>
    </lineage>
</organism>
<feature type="repeat" description="TPR" evidence="3">
    <location>
        <begin position="59"/>
        <end position="92"/>
    </location>
</feature>
<dbReference type="InterPro" id="IPR019734">
    <property type="entry name" value="TPR_rpt"/>
</dbReference>
<evidence type="ECO:0000256" key="4">
    <source>
        <dbReference type="SAM" id="Coils"/>
    </source>
</evidence>
<comment type="caution">
    <text evidence="5">The sequence shown here is derived from an EMBL/GenBank/DDBJ whole genome shotgun (WGS) entry which is preliminary data.</text>
</comment>
<evidence type="ECO:0000256" key="2">
    <source>
        <dbReference type="ARBA" id="ARBA00022803"/>
    </source>
</evidence>
<name>A0A833EE84_9EURY</name>
<dbReference type="Gene3D" id="1.25.40.10">
    <property type="entry name" value="Tetratricopeptide repeat domain"/>
    <property type="match status" value="1"/>
</dbReference>
<dbReference type="SUPFAM" id="SSF48452">
    <property type="entry name" value="TPR-like"/>
    <property type="match status" value="1"/>
</dbReference>
<feature type="repeat" description="TPR" evidence="3">
    <location>
        <begin position="25"/>
        <end position="58"/>
    </location>
</feature>
<proteinExistence type="predicted"/>
<dbReference type="Proteomes" id="UP000623215">
    <property type="component" value="Unassembled WGS sequence"/>
</dbReference>
<dbReference type="PANTHER" id="PTHR44943">
    <property type="entry name" value="CELLULOSE SYNTHASE OPERON PROTEIN C"/>
    <property type="match status" value="1"/>
</dbReference>
<dbReference type="Pfam" id="PF13414">
    <property type="entry name" value="TPR_11"/>
    <property type="match status" value="1"/>
</dbReference>
<dbReference type="PANTHER" id="PTHR44943:SF4">
    <property type="entry name" value="TPR REPEAT-CONTAINING PROTEIN MJ0798"/>
    <property type="match status" value="1"/>
</dbReference>
<feature type="coiled-coil region" evidence="4">
    <location>
        <begin position="100"/>
        <end position="183"/>
    </location>
</feature>
<feature type="coiled-coil region" evidence="4">
    <location>
        <begin position="215"/>
        <end position="256"/>
    </location>
</feature>
<dbReference type="InterPro" id="IPR011990">
    <property type="entry name" value="TPR-like_helical_dom_sf"/>
</dbReference>
<dbReference type="SMART" id="SM00028">
    <property type="entry name" value="TPR"/>
    <property type="match status" value="2"/>
</dbReference>
<evidence type="ECO:0000256" key="3">
    <source>
        <dbReference type="PROSITE-ProRule" id="PRU00339"/>
    </source>
</evidence>
<reference evidence="5" key="1">
    <citation type="journal article" date="2020" name="ISME J.">
        <title>Gammaproteobacteria mediating utilization of methyl-, sulfur- and petroleum organic compounds in deep ocean hydrothermal plumes.</title>
        <authorList>
            <person name="Zhou Z."/>
            <person name="Liu Y."/>
            <person name="Pan J."/>
            <person name="Cron B.R."/>
            <person name="Toner B.M."/>
            <person name="Anantharaman K."/>
            <person name="Breier J.A."/>
            <person name="Dick G.J."/>
            <person name="Li M."/>
        </authorList>
    </citation>
    <scope>NUCLEOTIDE SEQUENCE</scope>
    <source>
        <strain evidence="5">SZUA-1534</strain>
    </source>
</reference>
<keyword evidence="2 3" id="KW-0802">TPR repeat</keyword>
<dbReference type="AlphaFoldDB" id="A0A833EE84"/>
<accession>A0A833EE84</accession>
<evidence type="ECO:0000313" key="5">
    <source>
        <dbReference type="EMBL" id="HIQ32888.1"/>
    </source>
</evidence>
<dbReference type="PROSITE" id="PS50293">
    <property type="entry name" value="TPR_REGION"/>
    <property type="match status" value="1"/>
</dbReference>
<keyword evidence="4" id="KW-0175">Coiled coil</keyword>
<dbReference type="PROSITE" id="PS50005">
    <property type="entry name" value="TPR"/>
    <property type="match status" value="2"/>
</dbReference>
<evidence type="ECO:0000313" key="6">
    <source>
        <dbReference type="Proteomes" id="UP000623215"/>
    </source>
</evidence>
<protein>
    <submittedName>
        <fullName evidence="5">Tetratricopeptide repeat protein</fullName>
    </submittedName>
</protein>
<gene>
    <name evidence="5" type="ORF">EYH55_05365</name>
</gene>
<dbReference type="InterPro" id="IPR051685">
    <property type="entry name" value="Ycf3/AcsC/BcsC/TPR_MFPF"/>
</dbReference>
<keyword evidence="1" id="KW-0677">Repeat</keyword>
<dbReference type="EMBL" id="DQVW01000104">
    <property type="protein sequence ID" value="HIQ32888.1"/>
    <property type="molecule type" value="Genomic_DNA"/>
</dbReference>